<accession>A0ABP7SXE4</accession>
<name>A0ABP7SXE4_9BURK</name>
<evidence type="ECO:0000313" key="2">
    <source>
        <dbReference type="Proteomes" id="UP001501353"/>
    </source>
</evidence>
<evidence type="ECO:0000313" key="1">
    <source>
        <dbReference type="EMBL" id="GAA4017919.1"/>
    </source>
</evidence>
<comment type="caution">
    <text evidence="1">The sequence shown here is derived from an EMBL/GenBank/DDBJ whole genome shotgun (WGS) entry which is preliminary data.</text>
</comment>
<gene>
    <name evidence="1" type="ORF">GCM10022212_12060</name>
</gene>
<dbReference type="Proteomes" id="UP001501353">
    <property type="component" value="Unassembled WGS sequence"/>
</dbReference>
<keyword evidence="2" id="KW-1185">Reference proteome</keyword>
<sequence>MQDGTMGLARRFSGQSITKFDPGISPLDRCWNAIALQAGLAGQMPHRVTSVREDMQSVDPP</sequence>
<reference evidence="2" key="1">
    <citation type="journal article" date="2019" name="Int. J. Syst. Evol. Microbiol.">
        <title>The Global Catalogue of Microorganisms (GCM) 10K type strain sequencing project: providing services to taxonomists for standard genome sequencing and annotation.</title>
        <authorList>
            <consortium name="The Broad Institute Genomics Platform"/>
            <consortium name="The Broad Institute Genome Sequencing Center for Infectious Disease"/>
            <person name="Wu L."/>
            <person name="Ma J."/>
        </authorList>
    </citation>
    <scope>NUCLEOTIDE SEQUENCE [LARGE SCALE GENOMIC DNA]</scope>
    <source>
        <strain evidence="2">JCM 16673</strain>
    </source>
</reference>
<organism evidence="1 2">
    <name type="scientific">Actimicrobium antarcticum</name>
    <dbReference type="NCBI Taxonomy" id="1051899"/>
    <lineage>
        <taxon>Bacteria</taxon>
        <taxon>Pseudomonadati</taxon>
        <taxon>Pseudomonadota</taxon>
        <taxon>Betaproteobacteria</taxon>
        <taxon>Burkholderiales</taxon>
        <taxon>Oxalobacteraceae</taxon>
        <taxon>Actimicrobium</taxon>
    </lineage>
</organism>
<dbReference type="EMBL" id="BAAAZE010000006">
    <property type="protein sequence ID" value="GAA4017919.1"/>
    <property type="molecule type" value="Genomic_DNA"/>
</dbReference>
<protein>
    <submittedName>
        <fullName evidence="1">Uncharacterized protein</fullName>
    </submittedName>
</protein>
<proteinExistence type="predicted"/>